<dbReference type="SUPFAM" id="SSF53383">
    <property type="entry name" value="PLP-dependent transferases"/>
    <property type="match status" value="1"/>
</dbReference>
<dbReference type="AlphaFoldDB" id="A0A1I7ZCD9"/>
<dbReference type="GO" id="GO:0055129">
    <property type="term" value="P:L-proline biosynthetic process"/>
    <property type="evidence" value="ECO:0007669"/>
    <property type="project" value="UniProtKB-UniPathway"/>
</dbReference>
<dbReference type="EC" id="2.6.1.13" evidence="5 10"/>
<dbReference type="PANTHER" id="PTHR11986:SF18">
    <property type="entry name" value="ORNITHINE AMINOTRANSFERASE, MITOCHONDRIAL"/>
    <property type="match status" value="1"/>
</dbReference>
<evidence type="ECO:0000256" key="1">
    <source>
        <dbReference type="ARBA" id="ARBA00001933"/>
    </source>
</evidence>
<dbReference type="FunFam" id="3.90.1150.10:FF:000152">
    <property type="entry name" value="Ornithine aminotransferase"/>
    <property type="match status" value="1"/>
</dbReference>
<dbReference type="InterPro" id="IPR015421">
    <property type="entry name" value="PyrdxlP-dep_Trfase_major"/>
</dbReference>
<organism evidence="11 12">
    <name type="scientific">Steinernema glaseri</name>
    <dbReference type="NCBI Taxonomy" id="37863"/>
    <lineage>
        <taxon>Eukaryota</taxon>
        <taxon>Metazoa</taxon>
        <taxon>Ecdysozoa</taxon>
        <taxon>Nematoda</taxon>
        <taxon>Chromadorea</taxon>
        <taxon>Rhabditida</taxon>
        <taxon>Tylenchina</taxon>
        <taxon>Panagrolaimomorpha</taxon>
        <taxon>Strongyloidoidea</taxon>
        <taxon>Steinernematidae</taxon>
        <taxon>Steinernema</taxon>
    </lineage>
</organism>
<evidence type="ECO:0000256" key="9">
    <source>
        <dbReference type="RuleBase" id="RU003560"/>
    </source>
</evidence>
<dbReference type="GO" id="GO:0042802">
    <property type="term" value="F:identical protein binding"/>
    <property type="evidence" value="ECO:0007669"/>
    <property type="project" value="TreeGrafter"/>
</dbReference>
<evidence type="ECO:0000256" key="2">
    <source>
        <dbReference type="ARBA" id="ARBA00004305"/>
    </source>
</evidence>
<dbReference type="Gene3D" id="3.40.640.10">
    <property type="entry name" value="Type I PLP-dependent aspartate aminotransferase-like (Major domain)"/>
    <property type="match status" value="1"/>
</dbReference>
<keyword evidence="8 9" id="KW-0663">Pyridoxal phosphate</keyword>
<evidence type="ECO:0000256" key="3">
    <source>
        <dbReference type="ARBA" id="ARBA00004998"/>
    </source>
</evidence>
<dbReference type="FunFam" id="3.40.640.10:FF:000011">
    <property type="entry name" value="Ornithine aminotransferase"/>
    <property type="match status" value="1"/>
</dbReference>
<dbReference type="InterPro" id="IPR010164">
    <property type="entry name" value="Orn_aminotrans"/>
</dbReference>
<dbReference type="Proteomes" id="UP000095287">
    <property type="component" value="Unplaced"/>
</dbReference>
<evidence type="ECO:0000256" key="5">
    <source>
        <dbReference type="ARBA" id="ARBA00012924"/>
    </source>
</evidence>
<dbReference type="PANTHER" id="PTHR11986">
    <property type="entry name" value="AMINOTRANSFERASE CLASS III"/>
    <property type="match status" value="1"/>
</dbReference>
<dbReference type="UniPathway" id="UPA00098">
    <property type="reaction ID" value="UER00358"/>
</dbReference>
<evidence type="ECO:0000313" key="12">
    <source>
        <dbReference type="WBParaSite" id="L893_g24989.t1"/>
    </source>
</evidence>
<dbReference type="Gene3D" id="3.90.1150.10">
    <property type="entry name" value="Aspartate Aminotransferase, domain 1"/>
    <property type="match status" value="1"/>
</dbReference>
<accession>A0A1I7ZCD9</accession>
<dbReference type="Pfam" id="PF00202">
    <property type="entry name" value="Aminotran_3"/>
    <property type="match status" value="1"/>
</dbReference>
<comment type="pathway">
    <text evidence="3 10">Amino-acid biosynthesis; L-proline biosynthesis; L-glutamate 5-semialdehyde from L-ornithine: step 1/1.</text>
</comment>
<comment type="subcellular location">
    <subcellularLocation>
        <location evidence="2">Mitochondrion matrix</location>
    </subcellularLocation>
</comment>
<dbReference type="GO" id="GO:0005759">
    <property type="term" value="C:mitochondrial matrix"/>
    <property type="evidence" value="ECO:0007669"/>
    <property type="project" value="UniProtKB-SubCell"/>
</dbReference>
<proteinExistence type="inferred from homology"/>
<name>A0A1I7ZCD9_9BILA</name>
<evidence type="ECO:0000256" key="6">
    <source>
        <dbReference type="ARBA" id="ARBA00022576"/>
    </source>
</evidence>
<reference evidence="12" key="1">
    <citation type="submission" date="2016-11" db="UniProtKB">
        <authorList>
            <consortium name="WormBaseParasite"/>
        </authorList>
    </citation>
    <scope>IDENTIFICATION</scope>
</reference>
<evidence type="ECO:0000313" key="11">
    <source>
        <dbReference type="Proteomes" id="UP000095287"/>
    </source>
</evidence>
<evidence type="ECO:0000256" key="10">
    <source>
        <dbReference type="RuleBase" id="RU365036"/>
    </source>
</evidence>
<dbReference type="GO" id="GO:0030170">
    <property type="term" value="F:pyridoxal phosphate binding"/>
    <property type="evidence" value="ECO:0007669"/>
    <property type="project" value="InterPro"/>
</dbReference>
<dbReference type="InterPro" id="IPR015422">
    <property type="entry name" value="PyrdxlP-dep_Trfase_small"/>
</dbReference>
<protein>
    <recommendedName>
        <fullName evidence="5 10">Ornithine aminotransferase</fullName>
        <ecNumber evidence="5 10">2.6.1.13</ecNumber>
    </recommendedName>
</protein>
<dbReference type="GO" id="GO:0019544">
    <property type="term" value="P:L-arginine catabolic process to L-glutamate"/>
    <property type="evidence" value="ECO:0007669"/>
    <property type="project" value="TreeGrafter"/>
</dbReference>
<dbReference type="InterPro" id="IPR005814">
    <property type="entry name" value="Aminotrans_3"/>
</dbReference>
<evidence type="ECO:0000256" key="8">
    <source>
        <dbReference type="ARBA" id="ARBA00022898"/>
    </source>
</evidence>
<dbReference type="CDD" id="cd00610">
    <property type="entry name" value="OAT_like"/>
    <property type="match status" value="1"/>
</dbReference>
<dbReference type="InterPro" id="IPR015424">
    <property type="entry name" value="PyrdxlP-dep_Trfase"/>
</dbReference>
<comment type="cofactor">
    <cofactor evidence="1 10">
        <name>pyridoxal 5'-phosphate</name>
        <dbReference type="ChEBI" id="CHEBI:597326"/>
    </cofactor>
</comment>
<comment type="similarity">
    <text evidence="4 9">Belongs to the class-III pyridoxal-phosphate-dependent aminotransferase family.</text>
</comment>
<keyword evidence="6 10" id="KW-0032">Aminotransferase</keyword>
<keyword evidence="11" id="KW-1185">Reference proteome</keyword>
<dbReference type="PIRSF" id="PIRSF000521">
    <property type="entry name" value="Transaminase_4ab_Lys_Orn"/>
    <property type="match status" value="1"/>
</dbReference>
<sequence length="445" mass="48567">MLSKAALRLHNARVIVARNASSASHKMAPVEGAKPVTSQDYISREKKFGAHNYKPIPAVLAKGKGVKVWDVEGKCYYDFLSAYSAVNQGHCHPRLVNVMKSQAETLTLTSRAFYNNILGEFEEYITKLFGYDKVLPMNSGVEGSETSVKLARRWAYDVKGVEDNKAKVVFAKDNFWGRSIAAISASTDPDSYGGFGPFVPGFETVPYNDLVALEKAISDPNTAAFMVEPIQGEAGVVVPSPGYLKGVRELCTKYNVLFIADEVQTGLGRTGKLLCTHHDNLLCTHHDNVRPDIVVLGKALSGGMYPVSAVLCDDEVMLNIKPGQHGSTYGGNPLGCKLAMEALQVLIDEKLPENASKMGDILMSRLRELPQDVVSVVRGKGLLCAIVINPKVNAWEVCLKLKEQGLLAKNTHGDVIRFAPPLCINEKEINEAADIIIKTVQSFMK</sequence>
<comment type="catalytic activity">
    <reaction evidence="10">
        <text>a 2-oxocarboxylate + L-ornithine = L-glutamate 5-semialdehyde + an L-alpha-amino acid</text>
        <dbReference type="Rhea" id="RHEA:13877"/>
        <dbReference type="ChEBI" id="CHEBI:35179"/>
        <dbReference type="ChEBI" id="CHEBI:46911"/>
        <dbReference type="ChEBI" id="CHEBI:58066"/>
        <dbReference type="ChEBI" id="CHEBI:59869"/>
        <dbReference type="EC" id="2.6.1.13"/>
    </reaction>
</comment>
<keyword evidence="7 10" id="KW-0808">Transferase</keyword>
<dbReference type="NCBIfam" id="TIGR01885">
    <property type="entry name" value="Orn_aminotrans"/>
    <property type="match status" value="1"/>
</dbReference>
<dbReference type="GO" id="GO:0010121">
    <property type="term" value="P:L-arginine catabolic process to proline via ornithine"/>
    <property type="evidence" value="ECO:0007669"/>
    <property type="project" value="TreeGrafter"/>
</dbReference>
<evidence type="ECO:0000256" key="7">
    <source>
        <dbReference type="ARBA" id="ARBA00022679"/>
    </source>
</evidence>
<evidence type="ECO:0000256" key="4">
    <source>
        <dbReference type="ARBA" id="ARBA00008954"/>
    </source>
</evidence>
<dbReference type="GO" id="GO:0004587">
    <property type="term" value="F:ornithine aminotransferase activity"/>
    <property type="evidence" value="ECO:0007669"/>
    <property type="project" value="UniProtKB-EC"/>
</dbReference>
<dbReference type="InterPro" id="IPR050103">
    <property type="entry name" value="Class-III_PLP-dep_AT"/>
</dbReference>
<dbReference type="WBParaSite" id="L893_g24989.t1">
    <property type="protein sequence ID" value="L893_g24989.t1"/>
    <property type="gene ID" value="L893_g24989"/>
</dbReference>